<dbReference type="Proteomes" id="UP000002640">
    <property type="component" value="Unassembled WGS sequence"/>
</dbReference>
<organism evidence="1 2">
    <name type="scientific">Phytophthora sojae (strain P6497)</name>
    <name type="common">Soybean stem and root rot agent</name>
    <name type="synonym">Phytophthora megasperma f. sp. glycines</name>
    <dbReference type="NCBI Taxonomy" id="1094619"/>
    <lineage>
        <taxon>Eukaryota</taxon>
        <taxon>Sar</taxon>
        <taxon>Stramenopiles</taxon>
        <taxon>Oomycota</taxon>
        <taxon>Peronosporomycetes</taxon>
        <taxon>Peronosporales</taxon>
        <taxon>Peronosporaceae</taxon>
        <taxon>Phytophthora</taxon>
    </lineage>
</organism>
<dbReference type="GeneID" id="20638707"/>
<protein>
    <submittedName>
        <fullName evidence="1">Uncharacterized protein</fullName>
    </submittedName>
</protein>
<name>G4ZSF8_PHYSP</name>
<dbReference type="STRING" id="1094619.G4ZSF8"/>
<gene>
    <name evidence="1" type="ORF">PHYSODRAFT_256165</name>
</gene>
<evidence type="ECO:0000313" key="2">
    <source>
        <dbReference type="Proteomes" id="UP000002640"/>
    </source>
</evidence>
<dbReference type="KEGG" id="psoj:PHYSODRAFT_256165"/>
<keyword evidence="2" id="KW-1185">Reference proteome</keyword>
<dbReference type="RefSeq" id="XP_009531467.1">
    <property type="nucleotide sequence ID" value="XM_009533172.1"/>
</dbReference>
<evidence type="ECO:0000313" key="1">
    <source>
        <dbReference type="EMBL" id="EGZ14038.1"/>
    </source>
</evidence>
<dbReference type="InParanoid" id="G4ZSF8"/>
<dbReference type="EMBL" id="JH159156">
    <property type="protein sequence ID" value="EGZ14038.1"/>
    <property type="molecule type" value="Genomic_DNA"/>
</dbReference>
<reference evidence="1 2" key="1">
    <citation type="journal article" date="2006" name="Science">
        <title>Phytophthora genome sequences uncover evolutionary origins and mechanisms of pathogenesis.</title>
        <authorList>
            <person name="Tyler B.M."/>
            <person name="Tripathy S."/>
            <person name="Zhang X."/>
            <person name="Dehal P."/>
            <person name="Jiang R.H."/>
            <person name="Aerts A."/>
            <person name="Arredondo F.D."/>
            <person name="Baxter L."/>
            <person name="Bensasson D."/>
            <person name="Beynon J.L."/>
            <person name="Chapman J."/>
            <person name="Damasceno C.M."/>
            <person name="Dorrance A.E."/>
            <person name="Dou D."/>
            <person name="Dickerman A.W."/>
            <person name="Dubchak I.L."/>
            <person name="Garbelotto M."/>
            <person name="Gijzen M."/>
            <person name="Gordon S.G."/>
            <person name="Govers F."/>
            <person name="Grunwald N.J."/>
            <person name="Huang W."/>
            <person name="Ivors K.L."/>
            <person name="Jones R.W."/>
            <person name="Kamoun S."/>
            <person name="Krampis K."/>
            <person name="Lamour K.H."/>
            <person name="Lee M.K."/>
            <person name="McDonald W.H."/>
            <person name="Medina M."/>
            <person name="Meijer H.J."/>
            <person name="Nordberg E.K."/>
            <person name="Maclean D.J."/>
            <person name="Ospina-Giraldo M.D."/>
            <person name="Morris P.F."/>
            <person name="Phuntumart V."/>
            <person name="Putnam N.H."/>
            <person name="Rash S."/>
            <person name="Rose J.K."/>
            <person name="Sakihama Y."/>
            <person name="Salamov A.A."/>
            <person name="Savidor A."/>
            <person name="Scheuring C.F."/>
            <person name="Smith B.M."/>
            <person name="Sobral B.W."/>
            <person name="Terry A."/>
            <person name="Torto-Alalibo T.A."/>
            <person name="Win J."/>
            <person name="Xu Z."/>
            <person name="Zhang H."/>
            <person name="Grigoriev I.V."/>
            <person name="Rokhsar D.S."/>
            <person name="Boore J.L."/>
        </authorList>
    </citation>
    <scope>NUCLEOTIDE SEQUENCE [LARGE SCALE GENOMIC DNA]</scope>
    <source>
        <strain evidence="1 2">P6497</strain>
    </source>
</reference>
<proteinExistence type="predicted"/>
<accession>G4ZSF8</accession>
<sequence length="156" mass="16838">MCTKSGITQPVWVVAKWLDLPAPRSQFLVETITKNRPDFFVLLFLQLLNVVGGYDSLGVGTAVAALKACVELKAQGIRDVHQTINAALLVCITLSADSAVPAELGLYEGNPRADRPDRAHHQVLPGAVAMDNHAHGRTHRDTCYRCRSPAAKPSSA</sequence>
<dbReference type="AlphaFoldDB" id="G4ZSF8"/>